<feature type="region of interest" description="Disordered" evidence="1">
    <location>
        <begin position="107"/>
        <end position="171"/>
    </location>
</feature>
<dbReference type="EMBL" id="JBHUKU010000008">
    <property type="protein sequence ID" value="MFD2460193.1"/>
    <property type="molecule type" value="Genomic_DNA"/>
</dbReference>
<sequence length="171" mass="19193">MSEAAREAARQLDEKREAMVTALGALSADATSPGGVVSLSVNTDGVMTRLRLSDAVTGMSEAEIADLVMRTYTKAQRESAERSAELLRPLGNAGYLADRLRWRSRFEPTLQADEEPPRTDRPPHRVKRESEYEYLKDRSDSVGRPVEEKTAARPVNDDDYYDKGMRFDPAW</sequence>
<dbReference type="Pfam" id="PF02575">
    <property type="entry name" value="YbaB_DNA_bd"/>
    <property type="match status" value="1"/>
</dbReference>
<organism evidence="2 3">
    <name type="scientific">Amycolatopsis samaneae</name>
    <dbReference type="NCBI Taxonomy" id="664691"/>
    <lineage>
        <taxon>Bacteria</taxon>
        <taxon>Bacillati</taxon>
        <taxon>Actinomycetota</taxon>
        <taxon>Actinomycetes</taxon>
        <taxon>Pseudonocardiales</taxon>
        <taxon>Pseudonocardiaceae</taxon>
        <taxon>Amycolatopsis</taxon>
    </lineage>
</organism>
<keyword evidence="3" id="KW-1185">Reference proteome</keyword>
<dbReference type="InterPro" id="IPR004401">
    <property type="entry name" value="YbaB/EbfC"/>
</dbReference>
<accession>A0ABW5GGH3</accession>
<gene>
    <name evidence="2" type="ORF">ACFSYJ_16400</name>
</gene>
<reference evidence="3" key="1">
    <citation type="journal article" date="2019" name="Int. J. Syst. Evol. Microbiol.">
        <title>The Global Catalogue of Microorganisms (GCM) 10K type strain sequencing project: providing services to taxonomists for standard genome sequencing and annotation.</title>
        <authorList>
            <consortium name="The Broad Institute Genomics Platform"/>
            <consortium name="The Broad Institute Genome Sequencing Center for Infectious Disease"/>
            <person name="Wu L."/>
            <person name="Ma J."/>
        </authorList>
    </citation>
    <scope>NUCLEOTIDE SEQUENCE [LARGE SCALE GENOMIC DNA]</scope>
    <source>
        <strain evidence="3">CGMCC 4.7643</strain>
    </source>
</reference>
<dbReference type="Proteomes" id="UP001597419">
    <property type="component" value="Unassembled WGS sequence"/>
</dbReference>
<comment type="caution">
    <text evidence="2">The sequence shown here is derived from an EMBL/GenBank/DDBJ whole genome shotgun (WGS) entry which is preliminary data.</text>
</comment>
<feature type="compositionally biased region" description="Basic and acidic residues" evidence="1">
    <location>
        <begin position="161"/>
        <end position="171"/>
    </location>
</feature>
<proteinExistence type="predicted"/>
<dbReference type="Gene3D" id="3.30.1310.10">
    <property type="entry name" value="Nucleoid-associated protein YbaB-like domain"/>
    <property type="match status" value="1"/>
</dbReference>
<protein>
    <submittedName>
        <fullName evidence="2">YbaB/EbfC family nucleoid-associated protein</fullName>
    </submittedName>
</protein>
<feature type="compositionally biased region" description="Basic and acidic residues" evidence="1">
    <location>
        <begin position="115"/>
        <end position="151"/>
    </location>
</feature>
<evidence type="ECO:0000313" key="3">
    <source>
        <dbReference type="Proteomes" id="UP001597419"/>
    </source>
</evidence>
<dbReference type="RefSeq" id="WP_345398309.1">
    <property type="nucleotide sequence ID" value="NZ_BAABHG010000009.1"/>
</dbReference>
<dbReference type="SUPFAM" id="SSF82607">
    <property type="entry name" value="YbaB-like"/>
    <property type="match status" value="1"/>
</dbReference>
<evidence type="ECO:0000313" key="2">
    <source>
        <dbReference type="EMBL" id="MFD2460193.1"/>
    </source>
</evidence>
<name>A0ABW5GGH3_9PSEU</name>
<dbReference type="InterPro" id="IPR036894">
    <property type="entry name" value="YbaB-like_sf"/>
</dbReference>
<evidence type="ECO:0000256" key="1">
    <source>
        <dbReference type="SAM" id="MobiDB-lite"/>
    </source>
</evidence>